<reference evidence="1 2" key="1">
    <citation type="submission" date="2014-06" db="EMBL/GenBank/DDBJ databases">
        <title>Functional and comparative genomic analyses of the Drosophila gut microbiota identify candidate symbiosis factors.</title>
        <authorList>
            <person name="Newell P.D."/>
            <person name="Chaston J.M."/>
            <person name="Douglas A.E."/>
        </authorList>
    </citation>
    <scope>NUCLEOTIDE SEQUENCE [LARGE SCALE GENOMIC DNA]</scope>
    <source>
        <strain evidence="1 2">DmCS_006</strain>
    </source>
</reference>
<gene>
    <name evidence="1" type="ORF">AtDm6_2839</name>
</gene>
<organism evidence="1 2">
    <name type="scientific">Acetobacter tropicalis</name>
    <dbReference type="NCBI Taxonomy" id="104102"/>
    <lineage>
        <taxon>Bacteria</taxon>
        <taxon>Pseudomonadati</taxon>
        <taxon>Pseudomonadota</taxon>
        <taxon>Alphaproteobacteria</taxon>
        <taxon>Acetobacterales</taxon>
        <taxon>Acetobacteraceae</taxon>
        <taxon>Acetobacter</taxon>
    </lineage>
</organism>
<dbReference type="Proteomes" id="UP000029448">
    <property type="component" value="Unassembled WGS sequence"/>
</dbReference>
<dbReference type="AlphaFoldDB" id="A0A095AWS0"/>
<name>A0A095AWS0_9PROT</name>
<sequence>MTSLARKCLAVLKWLNLDRFSGAPHMVGRQLIPWLGE</sequence>
<comment type="caution">
    <text evidence="1">The sequence shown here is derived from an EMBL/GenBank/DDBJ whole genome shotgun (WGS) entry which is preliminary data.</text>
</comment>
<evidence type="ECO:0000313" key="1">
    <source>
        <dbReference type="EMBL" id="KGB21203.1"/>
    </source>
</evidence>
<dbReference type="EMBL" id="JOKM01000102">
    <property type="protein sequence ID" value="KGB21203.1"/>
    <property type="molecule type" value="Genomic_DNA"/>
</dbReference>
<accession>A0A095AWS0</accession>
<keyword evidence="2" id="KW-1185">Reference proteome</keyword>
<protein>
    <submittedName>
        <fullName evidence="1">Uncharacterized protein</fullName>
    </submittedName>
</protein>
<dbReference type="STRING" id="104102.AtDm6_2839"/>
<proteinExistence type="predicted"/>
<dbReference type="PATRIC" id="fig|104102.7.peg.2806"/>
<evidence type="ECO:0000313" key="2">
    <source>
        <dbReference type="Proteomes" id="UP000029448"/>
    </source>
</evidence>